<feature type="transmembrane region" description="Helical" evidence="8">
    <location>
        <begin position="227"/>
        <end position="245"/>
    </location>
</feature>
<dbReference type="AlphaFoldDB" id="A0A7N4NTC1"/>
<feature type="transmembrane region" description="Helical" evidence="8">
    <location>
        <begin position="615"/>
        <end position="637"/>
    </location>
</feature>
<protein>
    <recommendedName>
        <fullName evidence="11">Solute carrier family 15 member 2</fullName>
    </recommendedName>
</protein>
<evidence type="ECO:0000313" key="10">
    <source>
        <dbReference type="Proteomes" id="UP000007648"/>
    </source>
</evidence>
<keyword evidence="5" id="KW-0653">Protein transport</keyword>
<dbReference type="InParanoid" id="A0A7N4NTC1"/>
<gene>
    <name evidence="9" type="primary">LOC100924512</name>
</gene>
<feature type="transmembrane region" description="Helical" evidence="8">
    <location>
        <begin position="643"/>
        <end position="664"/>
    </location>
</feature>
<evidence type="ECO:0000256" key="7">
    <source>
        <dbReference type="ARBA" id="ARBA00023136"/>
    </source>
</evidence>
<evidence type="ECO:0000256" key="4">
    <source>
        <dbReference type="ARBA" id="ARBA00022847"/>
    </source>
</evidence>
<evidence type="ECO:0000256" key="2">
    <source>
        <dbReference type="ARBA" id="ARBA00005982"/>
    </source>
</evidence>
<dbReference type="GeneTree" id="ENSGT00940000156507"/>
<dbReference type="Gene3D" id="1.20.1250.20">
    <property type="entry name" value="MFS general substrate transporter like domains"/>
    <property type="match status" value="2"/>
</dbReference>
<evidence type="ECO:0000256" key="3">
    <source>
        <dbReference type="ARBA" id="ARBA00022692"/>
    </source>
</evidence>
<organism evidence="9 10">
    <name type="scientific">Sarcophilus harrisii</name>
    <name type="common">Tasmanian devil</name>
    <name type="synonym">Sarcophilus laniarius</name>
    <dbReference type="NCBI Taxonomy" id="9305"/>
    <lineage>
        <taxon>Eukaryota</taxon>
        <taxon>Metazoa</taxon>
        <taxon>Chordata</taxon>
        <taxon>Craniata</taxon>
        <taxon>Vertebrata</taxon>
        <taxon>Euteleostomi</taxon>
        <taxon>Mammalia</taxon>
        <taxon>Metatheria</taxon>
        <taxon>Dasyuromorphia</taxon>
        <taxon>Dasyuridae</taxon>
        <taxon>Sarcophilus</taxon>
    </lineage>
</organism>
<feature type="transmembrane region" description="Helical" evidence="8">
    <location>
        <begin position="308"/>
        <end position="326"/>
    </location>
</feature>
<feature type="transmembrane region" description="Helical" evidence="8">
    <location>
        <begin position="73"/>
        <end position="97"/>
    </location>
</feature>
<comment type="similarity">
    <text evidence="2">Belongs to the major facilitator superfamily. Proton-dependent oligopeptide transporter (POT/PTR) (TC 2.A.17) family.</text>
</comment>
<keyword evidence="4" id="KW-0813">Transport</keyword>
<keyword evidence="10" id="KW-1185">Reference proteome</keyword>
<feature type="transmembrane region" description="Helical" evidence="8">
    <location>
        <begin position="276"/>
        <end position="296"/>
    </location>
</feature>
<accession>A0A7N4NTC1</accession>
<proteinExistence type="inferred from homology"/>
<dbReference type="GO" id="GO:0016020">
    <property type="term" value="C:membrane"/>
    <property type="evidence" value="ECO:0007669"/>
    <property type="project" value="UniProtKB-SubCell"/>
</dbReference>
<evidence type="ECO:0000256" key="5">
    <source>
        <dbReference type="ARBA" id="ARBA00022856"/>
    </source>
</evidence>
<name>A0A7N4NTC1_SARHA</name>
<reference evidence="9" key="3">
    <citation type="submission" date="2025-09" db="UniProtKB">
        <authorList>
            <consortium name="Ensembl"/>
        </authorList>
    </citation>
    <scope>IDENTIFICATION</scope>
</reference>
<dbReference type="GO" id="GO:0015293">
    <property type="term" value="F:symporter activity"/>
    <property type="evidence" value="ECO:0007669"/>
    <property type="project" value="UniProtKB-KW"/>
</dbReference>
<reference evidence="9 10" key="1">
    <citation type="journal article" date="2011" name="Proc. Natl. Acad. Sci. U.S.A.">
        <title>Genetic diversity and population structure of the endangered marsupial Sarcophilus harrisii (Tasmanian devil).</title>
        <authorList>
            <person name="Miller W."/>
            <person name="Hayes V.M."/>
            <person name="Ratan A."/>
            <person name="Petersen D.C."/>
            <person name="Wittekindt N.E."/>
            <person name="Miller J."/>
            <person name="Walenz B."/>
            <person name="Knight J."/>
            <person name="Qi J."/>
            <person name="Zhao F."/>
            <person name="Wang Q."/>
            <person name="Bedoya-Reina O.C."/>
            <person name="Katiyar N."/>
            <person name="Tomsho L.P."/>
            <person name="Kasson L.M."/>
            <person name="Hardie R.A."/>
            <person name="Woodbridge P."/>
            <person name="Tindall E.A."/>
            <person name="Bertelsen M.F."/>
            <person name="Dixon D."/>
            <person name="Pyecroft S."/>
            <person name="Helgen K.M."/>
            <person name="Lesk A.M."/>
            <person name="Pringle T.H."/>
            <person name="Patterson N."/>
            <person name="Zhang Y."/>
            <person name="Kreiss A."/>
            <person name="Woods G.M."/>
            <person name="Jones M.E."/>
            <person name="Schuster S.C."/>
        </authorList>
    </citation>
    <scope>NUCLEOTIDE SEQUENCE [LARGE SCALE GENOMIC DNA]</scope>
</reference>
<keyword evidence="4" id="KW-0769">Symport</keyword>
<keyword evidence="3 8" id="KW-0812">Transmembrane</keyword>
<sequence>MCCNEVKDRLVNENYLQQIFEGAMIVLAFTGATFTDSWLGKYNALIGSIIFLIFTQITIIVKESLIKDFYISWIFDIFGLFFLSLAFCIQMSCEYCLAGDQFPLYQVKERKKIFSSLYLSTTFGILFADIFAHLIWVSKWFSKSYSLLLSGILMGTMSLILVTILWCKKFFFIEHPKGSALLEIFKCILFAMKNKLIHCSWKTPKRDHWLDWASEKYSENNIKAVKLFFRLLLFILPFPIFWALVNKQERKWDYQAIQMSHILRRHQVTDETVENMFSAVILFLLFLMELILFPFMEQLGISFSLIKKMVIGMLLIFFSSLGALILELKIQNSAGMKPNSRQSFLKVLNVADSTFDVILYKNNSHKTTKIIMDDMYPNYDAIDLDSDQDVFQLRVSSSTWFKKEEILLEEKTIYLLILSGKETLYSITLVRVWRGGQMGRNRTFLGGGGREKWEDFRTVHDDDFFPSLLQMKEDYEKPENGLAHVRIFNTLDKDIYIMLLVDTFRLQKHNGYSPQLSIRISRKVNLFYMIEEKKEVLQLKAGLLKFGSSYLLFIIQHVPVVKIHKVKLVQVKSFSVAWQFPQLFIKDLGRYFLTISCMEFFYYEAPKGLKVTMTALWTSTLYSSYIIMNFVSYISLLPEWIEYFLISCILLSIITAFFIISYYYKESYRENPSSEFTIIGNR</sequence>
<dbReference type="PANTHER" id="PTHR11654">
    <property type="entry name" value="OLIGOPEPTIDE TRANSPORTER-RELATED"/>
    <property type="match status" value="1"/>
</dbReference>
<keyword evidence="7 8" id="KW-0472">Membrane</keyword>
<evidence type="ECO:0008006" key="11">
    <source>
        <dbReference type="Google" id="ProtNLM"/>
    </source>
</evidence>
<feature type="transmembrane region" description="Helical" evidence="8">
    <location>
        <begin position="42"/>
        <end position="61"/>
    </location>
</feature>
<dbReference type="Pfam" id="PF00854">
    <property type="entry name" value="PTR2"/>
    <property type="match status" value="1"/>
</dbReference>
<dbReference type="Proteomes" id="UP000007648">
    <property type="component" value="Unassembled WGS sequence"/>
</dbReference>
<keyword evidence="5" id="KW-0571">Peptide transport</keyword>
<evidence type="ECO:0000256" key="1">
    <source>
        <dbReference type="ARBA" id="ARBA00004141"/>
    </source>
</evidence>
<feature type="transmembrane region" description="Helical" evidence="8">
    <location>
        <begin position="148"/>
        <end position="167"/>
    </location>
</feature>
<feature type="transmembrane region" description="Helical" evidence="8">
    <location>
        <begin position="117"/>
        <end position="136"/>
    </location>
</feature>
<dbReference type="InterPro" id="IPR036259">
    <property type="entry name" value="MFS_trans_sf"/>
</dbReference>
<dbReference type="GO" id="GO:0015833">
    <property type="term" value="P:peptide transport"/>
    <property type="evidence" value="ECO:0007669"/>
    <property type="project" value="UniProtKB-KW"/>
</dbReference>
<keyword evidence="6 8" id="KW-1133">Transmembrane helix</keyword>
<evidence type="ECO:0000256" key="8">
    <source>
        <dbReference type="SAM" id="Phobius"/>
    </source>
</evidence>
<comment type="subcellular location">
    <subcellularLocation>
        <location evidence="1">Membrane</location>
        <topology evidence="1">Multi-pass membrane protein</topology>
    </subcellularLocation>
</comment>
<reference evidence="9" key="2">
    <citation type="submission" date="2025-08" db="UniProtKB">
        <authorList>
            <consortium name="Ensembl"/>
        </authorList>
    </citation>
    <scope>IDENTIFICATION</scope>
</reference>
<dbReference type="Ensembl" id="ENSSHAT00000041142.1">
    <property type="protein sequence ID" value="ENSSHAP00000027536.1"/>
    <property type="gene ID" value="ENSSHAG00000017881.2"/>
</dbReference>
<evidence type="ECO:0000256" key="6">
    <source>
        <dbReference type="ARBA" id="ARBA00022989"/>
    </source>
</evidence>
<dbReference type="InterPro" id="IPR000109">
    <property type="entry name" value="POT_fam"/>
</dbReference>
<evidence type="ECO:0000313" key="9">
    <source>
        <dbReference type="Ensembl" id="ENSSHAP00000027536.1"/>
    </source>
</evidence>